<proteinExistence type="predicted"/>
<organism evidence="1">
    <name type="scientific">Hydatigena taeniaeformis</name>
    <name type="common">Feline tapeworm</name>
    <name type="synonym">Taenia taeniaeformis</name>
    <dbReference type="NCBI Taxonomy" id="6205"/>
    <lineage>
        <taxon>Eukaryota</taxon>
        <taxon>Metazoa</taxon>
        <taxon>Spiralia</taxon>
        <taxon>Lophotrochozoa</taxon>
        <taxon>Platyhelminthes</taxon>
        <taxon>Cestoda</taxon>
        <taxon>Eucestoda</taxon>
        <taxon>Cyclophyllidea</taxon>
        <taxon>Taeniidae</taxon>
        <taxon>Hydatigera</taxon>
    </lineage>
</organism>
<evidence type="ECO:0000313" key="1">
    <source>
        <dbReference type="WBParaSite" id="TTAC_0000312001-mRNA-1"/>
    </source>
</evidence>
<name>A0A0R3WQT0_HYDTA</name>
<sequence length="331" mass="36507">LPPDIPGDALIEVLFYGKNIFDGEFSTFTITKRGTAVSVYLKKLSNQPSASWTFTSSSHIVEEEWSLMTVNYHWDGKEQDVGIFLGRDELEKVSSGPISPVPPTFADESPNGRSLAIVGAAWSTSDPKKFSHHFRGQIADMSLFYGAELKPTAIECLIDCKPRLTLNQEVFHLLAPSTKITWELPLHGIRVSSLQALQISKVLQQLKVVNLDVVPSVTLRLTSYVQCLETNTTSSLPEVNVTLIDTAVRRDLDPPQDDLGGLTPESAEDPCGYRLRLQSTSLQALEGTDRAISVSEAKRGQYLIPDANLTWEASDPRCLEELEHLGVNGEI</sequence>
<dbReference type="WBParaSite" id="TTAC_0000312001-mRNA-1">
    <property type="protein sequence ID" value="TTAC_0000312001-mRNA-1"/>
    <property type="gene ID" value="TTAC_0000312001"/>
</dbReference>
<dbReference type="STRING" id="6205.A0A0R3WQT0"/>
<protein>
    <submittedName>
        <fullName evidence="1">LAM_G_DOMAIN domain-containing protein</fullName>
    </submittedName>
</protein>
<dbReference type="AlphaFoldDB" id="A0A0R3WQT0"/>
<reference evidence="1" key="1">
    <citation type="submission" date="2017-02" db="UniProtKB">
        <authorList>
            <consortium name="WormBaseParasite"/>
        </authorList>
    </citation>
    <scope>IDENTIFICATION</scope>
</reference>
<accession>A0A0R3WQT0</accession>